<dbReference type="SUPFAM" id="SSF110087">
    <property type="entry name" value="DR1885-like metal-binding protein"/>
    <property type="match status" value="1"/>
</dbReference>
<dbReference type="Proteomes" id="UP001589610">
    <property type="component" value="Unassembled WGS sequence"/>
</dbReference>
<dbReference type="Gene3D" id="2.60.40.1890">
    <property type="entry name" value="PCu(A)C copper chaperone"/>
    <property type="match status" value="1"/>
</dbReference>
<evidence type="ECO:0000313" key="2">
    <source>
        <dbReference type="EMBL" id="MFB9674670.1"/>
    </source>
</evidence>
<proteinExistence type="predicted"/>
<dbReference type="InterPro" id="IPR036182">
    <property type="entry name" value="PCuAC_sf"/>
</dbReference>
<sequence>MSARRVNHAGTDLAVISRHGVSRAGTGLAVISRRGVNRAVVRRTAPAGVLIAAVMVLGACGSQGGTAPATAPSVAAPATSSAATPSTAAAAGLTITDPWVKTAKKGMSAAFGTLVNNTDAEVTVVSGASPLSPKIELHEVVDSKGKMIMRPKEGGIVIPARGTHHLQPGGDHIMLMGITEPVKPGAQIPFTLTLKDGKTMEFTAVGKDFAGGKEDYQPGMDMGDDKGMDMGEGNG</sequence>
<evidence type="ECO:0000313" key="3">
    <source>
        <dbReference type="Proteomes" id="UP001589610"/>
    </source>
</evidence>
<reference evidence="2 3" key="1">
    <citation type="submission" date="2024-09" db="EMBL/GenBank/DDBJ databases">
        <authorList>
            <person name="Sun Q."/>
            <person name="Mori K."/>
        </authorList>
    </citation>
    <scope>NUCLEOTIDE SEQUENCE [LARGE SCALE GENOMIC DNA]</scope>
    <source>
        <strain evidence="2 3">JCM 3028</strain>
    </source>
</reference>
<dbReference type="PANTHER" id="PTHR36302:SF1">
    <property type="entry name" value="COPPER CHAPERONE PCU(A)C"/>
    <property type="match status" value="1"/>
</dbReference>
<dbReference type="InterPro" id="IPR058248">
    <property type="entry name" value="Lxx211020-like"/>
</dbReference>
<protein>
    <submittedName>
        <fullName evidence="2">Copper chaperone PCu(A)C</fullName>
    </submittedName>
</protein>
<dbReference type="Pfam" id="PF04314">
    <property type="entry name" value="PCuAC"/>
    <property type="match status" value="1"/>
</dbReference>
<keyword evidence="3" id="KW-1185">Reference proteome</keyword>
<accession>A0ABV5T8C0</accession>
<dbReference type="EMBL" id="JBHMBS010000002">
    <property type="protein sequence ID" value="MFB9674670.1"/>
    <property type="molecule type" value="Genomic_DNA"/>
</dbReference>
<dbReference type="InterPro" id="IPR007410">
    <property type="entry name" value="LpqE-like"/>
</dbReference>
<organism evidence="2 3">
    <name type="scientific">Streptosporangium vulgare</name>
    <dbReference type="NCBI Taxonomy" id="46190"/>
    <lineage>
        <taxon>Bacteria</taxon>
        <taxon>Bacillati</taxon>
        <taxon>Actinomycetota</taxon>
        <taxon>Actinomycetes</taxon>
        <taxon>Streptosporangiales</taxon>
        <taxon>Streptosporangiaceae</taxon>
        <taxon>Streptosporangium</taxon>
    </lineage>
</organism>
<dbReference type="PANTHER" id="PTHR36302">
    <property type="entry name" value="BLR7088 PROTEIN"/>
    <property type="match status" value="1"/>
</dbReference>
<gene>
    <name evidence="2" type="ORF">ACFFRH_04145</name>
</gene>
<dbReference type="RefSeq" id="WP_344743089.1">
    <property type="nucleotide sequence ID" value="NZ_BAAAWW010000016.1"/>
</dbReference>
<evidence type="ECO:0000256" key="1">
    <source>
        <dbReference type="SAM" id="MobiDB-lite"/>
    </source>
</evidence>
<name>A0ABV5T8C0_9ACTN</name>
<comment type="caution">
    <text evidence="2">The sequence shown here is derived from an EMBL/GenBank/DDBJ whole genome shotgun (WGS) entry which is preliminary data.</text>
</comment>
<feature type="region of interest" description="Disordered" evidence="1">
    <location>
        <begin position="213"/>
        <end position="235"/>
    </location>
</feature>